<evidence type="ECO:0000256" key="1">
    <source>
        <dbReference type="ARBA" id="ARBA00022722"/>
    </source>
</evidence>
<comment type="caution">
    <text evidence="7">The sequence shown here is derived from an EMBL/GenBank/DDBJ whole genome shotgun (WGS) entry which is preliminary data.</text>
</comment>
<keyword evidence="2" id="KW-0479">Metal-binding</keyword>
<gene>
    <name evidence="7" type="ORF">DEU29_1412</name>
</gene>
<dbReference type="Proteomes" id="UP000295531">
    <property type="component" value="Unassembled WGS sequence"/>
</dbReference>
<organism evidence="7 8">
    <name type="scientific">Idiomarina aquatica</name>
    <dbReference type="NCBI Taxonomy" id="1327752"/>
    <lineage>
        <taxon>Bacteria</taxon>
        <taxon>Pseudomonadati</taxon>
        <taxon>Pseudomonadota</taxon>
        <taxon>Gammaproteobacteria</taxon>
        <taxon>Alteromonadales</taxon>
        <taxon>Idiomarinaceae</taxon>
        <taxon>Idiomarina</taxon>
    </lineage>
</organism>
<dbReference type="InterPro" id="IPR008947">
    <property type="entry name" value="PLipase_C/P1_nuclease_dom_sf"/>
</dbReference>
<keyword evidence="6" id="KW-0325">Glycoprotein</keyword>
<protein>
    <submittedName>
        <fullName evidence="7">S1/P1 nuclease</fullName>
    </submittedName>
</protein>
<dbReference type="AlphaFoldDB" id="A0A4R6NWK4"/>
<keyword evidence="5" id="KW-1015">Disulfide bond</keyword>
<keyword evidence="4" id="KW-0378">Hydrolase</keyword>
<dbReference type="GO" id="GO:0046872">
    <property type="term" value="F:metal ion binding"/>
    <property type="evidence" value="ECO:0007669"/>
    <property type="project" value="UniProtKB-KW"/>
</dbReference>
<keyword evidence="3" id="KW-0255">Endonuclease</keyword>
<dbReference type="Pfam" id="PF02265">
    <property type="entry name" value="S1-P1_nuclease"/>
    <property type="match status" value="1"/>
</dbReference>
<evidence type="ECO:0000256" key="5">
    <source>
        <dbReference type="ARBA" id="ARBA00023157"/>
    </source>
</evidence>
<evidence type="ECO:0000313" key="8">
    <source>
        <dbReference type="Proteomes" id="UP000295531"/>
    </source>
</evidence>
<evidence type="ECO:0000256" key="6">
    <source>
        <dbReference type="ARBA" id="ARBA00023180"/>
    </source>
</evidence>
<evidence type="ECO:0000256" key="2">
    <source>
        <dbReference type="ARBA" id="ARBA00022723"/>
    </source>
</evidence>
<dbReference type="GO" id="GO:0003676">
    <property type="term" value="F:nucleic acid binding"/>
    <property type="evidence" value="ECO:0007669"/>
    <property type="project" value="InterPro"/>
</dbReference>
<accession>A0A4R6NWK4</accession>
<proteinExistence type="predicted"/>
<reference evidence="7 8" key="1">
    <citation type="submission" date="2019-03" db="EMBL/GenBank/DDBJ databases">
        <title>Freshwater and sediment microbial communities from various areas in North America, analyzing microbe dynamics in response to fracking.</title>
        <authorList>
            <person name="Lamendella R."/>
        </authorList>
    </citation>
    <scope>NUCLEOTIDE SEQUENCE [LARGE SCALE GENOMIC DNA]</scope>
    <source>
        <strain evidence="7 8">18_TX</strain>
    </source>
</reference>
<dbReference type="InterPro" id="IPR003154">
    <property type="entry name" value="S1/P1nuclease"/>
</dbReference>
<keyword evidence="8" id="KW-1185">Reference proteome</keyword>
<dbReference type="PANTHER" id="PTHR33146:SF26">
    <property type="entry name" value="ENDONUCLEASE 4"/>
    <property type="match status" value="1"/>
</dbReference>
<keyword evidence="1" id="KW-0540">Nuclease</keyword>
<dbReference type="GO" id="GO:0016788">
    <property type="term" value="F:hydrolase activity, acting on ester bonds"/>
    <property type="evidence" value="ECO:0007669"/>
    <property type="project" value="InterPro"/>
</dbReference>
<evidence type="ECO:0000256" key="3">
    <source>
        <dbReference type="ARBA" id="ARBA00022759"/>
    </source>
</evidence>
<dbReference type="OrthoDB" id="267579at2"/>
<evidence type="ECO:0000313" key="7">
    <source>
        <dbReference type="EMBL" id="TDP26978.1"/>
    </source>
</evidence>
<dbReference type="CDD" id="cd11010">
    <property type="entry name" value="S1-P1_nuclease"/>
    <property type="match status" value="1"/>
</dbReference>
<sequence>MKNHHLKAPTERGNTKSYCQKIIGNAFIFFTLATLSNTSFAYGQNGHRITGCIAEQLIDKNTRTFLNNLLPVQSLARISTYPDEMRSNPSEFWQNEAGYFHYVTLSDDTGYQNSDRPENGDAYSALKNFTSALSSSNTSIEEKKLALSFIVHIIGDLHQPLHVGSEARNDRGGNSVKVLFFDKKTNLHSVWDTQLIEHKNLSFTEYCSWLLPEISEDDIQNWQSAPLEKWIIESAELREKIYPNDADLGYQYVYEFTGVSELRLKQAGVRIANYLNSLKLEWPE</sequence>
<dbReference type="RefSeq" id="WP_133540940.1">
    <property type="nucleotide sequence ID" value="NZ_SNXI01000041.1"/>
</dbReference>
<dbReference type="SUPFAM" id="SSF48537">
    <property type="entry name" value="Phospholipase C/P1 nuclease"/>
    <property type="match status" value="1"/>
</dbReference>
<evidence type="ECO:0000256" key="4">
    <source>
        <dbReference type="ARBA" id="ARBA00022801"/>
    </source>
</evidence>
<dbReference type="PANTHER" id="PTHR33146">
    <property type="entry name" value="ENDONUCLEASE 4"/>
    <property type="match status" value="1"/>
</dbReference>
<dbReference type="GO" id="GO:0004519">
    <property type="term" value="F:endonuclease activity"/>
    <property type="evidence" value="ECO:0007669"/>
    <property type="project" value="UniProtKB-KW"/>
</dbReference>
<name>A0A4R6NWK4_9GAMM</name>
<dbReference type="GO" id="GO:0006308">
    <property type="term" value="P:DNA catabolic process"/>
    <property type="evidence" value="ECO:0007669"/>
    <property type="project" value="InterPro"/>
</dbReference>
<dbReference type="EMBL" id="SNXI01000041">
    <property type="protein sequence ID" value="TDP26978.1"/>
    <property type="molecule type" value="Genomic_DNA"/>
</dbReference>
<dbReference type="Gene3D" id="1.10.575.10">
    <property type="entry name" value="P1 Nuclease"/>
    <property type="match status" value="1"/>
</dbReference>